<gene>
    <name evidence="7" type="ORF">SAMN04490248_10265</name>
</gene>
<evidence type="ECO:0000256" key="1">
    <source>
        <dbReference type="ARBA" id="ARBA00022679"/>
    </source>
</evidence>
<organism evidence="7 8">
    <name type="scientific">Salinihabitans flavidus</name>
    <dbReference type="NCBI Taxonomy" id="569882"/>
    <lineage>
        <taxon>Bacteria</taxon>
        <taxon>Pseudomonadati</taxon>
        <taxon>Pseudomonadota</taxon>
        <taxon>Alphaproteobacteria</taxon>
        <taxon>Rhodobacterales</taxon>
        <taxon>Roseobacteraceae</taxon>
        <taxon>Salinihabitans</taxon>
    </lineage>
</organism>
<sequence length="226" mass="24049">MPEIVRSVEPVTLAGAGEMGEHDLDLCLKHAPRLVAADGGAVMCLACGQVPEAVIGDMDSLDRAVQAGLPPERIHRIDEQESTDFDKALRHIAAPLVLGVGFTGARMDHFLAAFNVLVRNPGRRCILLGAQDLVFLGPPLFRMAPQVGTRLSLYPMGAVEGFSEGLQWPIAGLTFTPDGRVGTSNRVTGPVEIGFTAPKMLVMLPRDSLGLAVRALAEQPGSWPVP</sequence>
<keyword evidence="4" id="KW-0067">ATP-binding</keyword>
<dbReference type="InterPro" id="IPR036371">
    <property type="entry name" value="TPK_B1-bd_sf"/>
</dbReference>
<accession>A0A1H8MFK9</accession>
<dbReference type="InterPro" id="IPR007371">
    <property type="entry name" value="TPK_catalytic"/>
</dbReference>
<dbReference type="GO" id="GO:0005524">
    <property type="term" value="F:ATP binding"/>
    <property type="evidence" value="ECO:0007669"/>
    <property type="project" value="UniProtKB-KW"/>
</dbReference>
<dbReference type="InterPro" id="IPR053149">
    <property type="entry name" value="TPK"/>
</dbReference>
<dbReference type="SUPFAM" id="SSF63862">
    <property type="entry name" value="Thiamin pyrophosphokinase, substrate-binding domain"/>
    <property type="match status" value="1"/>
</dbReference>
<dbReference type="CDD" id="cd07995">
    <property type="entry name" value="TPK"/>
    <property type="match status" value="1"/>
</dbReference>
<evidence type="ECO:0000256" key="5">
    <source>
        <dbReference type="NCBIfam" id="TIGR01378"/>
    </source>
</evidence>
<name>A0A1H8MFK9_9RHOB</name>
<reference evidence="7 8" key="1">
    <citation type="submission" date="2016-10" db="EMBL/GenBank/DDBJ databases">
        <authorList>
            <person name="de Groot N.N."/>
        </authorList>
    </citation>
    <scope>NUCLEOTIDE SEQUENCE [LARGE SCALE GENOMIC DNA]</scope>
    <source>
        <strain evidence="7 8">DSM 27842</strain>
    </source>
</reference>
<evidence type="ECO:0000256" key="4">
    <source>
        <dbReference type="ARBA" id="ARBA00022840"/>
    </source>
</evidence>
<dbReference type="GO" id="GO:0006772">
    <property type="term" value="P:thiamine metabolic process"/>
    <property type="evidence" value="ECO:0007669"/>
    <property type="project" value="UniProtKB-UniRule"/>
</dbReference>
<keyword evidence="2" id="KW-0547">Nucleotide-binding</keyword>
<keyword evidence="8" id="KW-1185">Reference proteome</keyword>
<evidence type="ECO:0000313" key="8">
    <source>
        <dbReference type="Proteomes" id="UP000198893"/>
    </source>
</evidence>
<protein>
    <recommendedName>
        <fullName evidence="5">Thiamine diphosphokinase</fullName>
        <ecNumber evidence="5">2.7.6.2</ecNumber>
    </recommendedName>
</protein>
<dbReference type="InterPro" id="IPR036759">
    <property type="entry name" value="TPK_catalytic_sf"/>
</dbReference>
<dbReference type="Proteomes" id="UP000198893">
    <property type="component" value="Unassembled WGS sequence"/>
</dbReference>
<dbReference type="EC" id="2.7.6.2" evidence="5"/>
<dbReference type="STRING" id="569882.SAMN04490248_10265"/>
<dbReference type="AlphaFoldDB" id="A0A1H8MFK9"/>
<evidence type="ECO:0000313" key="7">
    <source>
        <dbReference type="EMBL" id="SEO16192.1"/>
    </source>
</evidence>
<feature type="domain" description="Thiamin pyrophosphokinase catalytic" evidence="6">
    <location>
        <begin position="27"/>
        <end position="119"/>
    </location>
</feature>
<dbReference type="GO" id="GO:0016301">
    <property type="term" value="F:kinase activity"/>
    <property type="evidence" value="ECO:0007669"/>
    <property type="project" value="UniProtKB-KW"/>
</dbReference>
<evidence type="ECO:0000256" key="2">
    <source>
        <dbReference type="ARBA" id="ARBA00022741"/>
    </source>
</evidence>
<evidence type="ECO:0000259" key="6">
    <source>
        <dbReference type="Pfam" id="PF04263"/>
    </source>
</evidence>
<dbReference type="PANTHER" id="PTHR41299:SF1">
    <property type="entry name" value="THIAMINE PYROPHOSPHOKINASE"/>
    <property type="match status" value="1"/>
</dbReference>
<dbReference type="NCBIfam" id="TIGR01378">
    <property type="entry name" value="thi_PPkinase"/>
    <property type="match status" value="1"/>
</dbReference>
<dbReference type="Gene3D" id="3.40.50.10240">
    <property type="entry name" value="Thiamin pyrophosphokinase, catalytic domain"/>
    <property type="match status" value="1"/>
</dbReference>
<dbReference type="InterPro" id="IPR006282">
    <property type="entry name" value="Thi_PPkinase"/>
</dbReference>
<evidence type="ECO:0000256" key="3">
    <source>
        <dbReference type="ARBA" id="ARBA00022777"/>
    </source>
</evidence>
<dbReference type="PANTHER" id="PTHR41299">
    <property type="entry name" value="THIAMINE PYROPHOSPHOKINASE"/>
    <property type="match status" value="1"/>
</dbReference>
<dbReference type="GO" id="GO:0009229">
    <property type="term" value="P:thiamine diphosphate biosynthetic process"/>
    <property type="evidence" value="ECO:0007669"/>
    <property type="project" value="InterPro"/>
</dbReference>
<dbReference type="GO" id="GO:0030975">
    <property type="term" value="F:thiamine binding"/>
    <property type="evidence" value="ECO:0007669"/>
    <property type="project" value="InterPro"/>
</dbReference>
<dbReference type="EMBL" id="FODS01000002">
    <property type="protein sequence ID" value="SEO16192.1"/>
    <property type="molecule type" value="Genomic_DNA"/>
</dbReference>
<keyword evidence="3 7" id="KW-0418">Kinase</keyword>
<dbReference type="SUPFAM" id="SSF63999">
    <property type="entry name" value="Thiamin pyrophosphokinase, catalytic domain"/>
    <property type="match status" value="1"/>
</dbReference>
<keyword evidence="1" id="KW-0808">Transferase</keyword>
<proteinExistence type="predicted"/>
<dbReference type="RefSeq" id="WP_245729301.1">
    <property type="nucleotide sequence ID" value="NZ_FODS01000002.1"/>
</dbReference>
<dbReference type="Pfam" id="PF04263">
    <property type="entry name" value="TPK_catalytic"/>
    <property type="match status" value="1"/>
</dbReference>
<dbReference type="GO" id="GO:0004788">
    <property type="term" value="F:thiamine diphosphokinase activity"/>
    <property type="evidence" value="ECO:0007669"/>
    <property type="project" value="UniProtKB-UniRule"/>
</dbReference>